<keyword evidence="7 9" id="KW-0129">CBS domain</keyword>
<dbReference type="SUPFAM" id="SSF56176">
    <property type="entry name" value="FAD-binding/transporter-associated domain-like"/>
    <property type="match status" value="1"/>
</dbReference>
<dbReference type="PANTHER" id="PTHR22777:SF32">
    <property type="entry name" value="UPF0053 INNER MEMBRANE PROTEIN YFJD"/>
    <property type="match status" value="1"/>
</dbReference>
<protein>
    <submittedName>
        <fullName evidence="14">HlyC/CorC family transporter</fullName>
    </submittedName>
</protein>
<evidence type="ECO:0000259" key="12">
    <source>
        <dbReference type="PROSITE" id="PS51371"/>
    </source>
</evidence>
<keyword evidence="6 10" id="KW-1133">Transmembrane helix</keyword>
<dbReference type="Pfam" id="PF00571">
    <property type="entry name" value="CBS"/>
    <property type="match status" value="1"/>
</dbReference>
<dbReference type="Proteomes" id="UP001156318">
    <property type="component" value="Chromosome"/>
</dbReference>
<dbReference type="CDD" id="cd04590">
    <property type="entry name" value="CBS_pair_CorC_HlyC_assoc"/>
    <property type="match status" value="1"/>
</dbReference>
<gene>
    <name evidence="14" type="ORF">KFZ77_14755</name>
</gene>
<evidence type="ECO:0000256" key="2">
    <source>
        <dbReference type="ARBA" id="ARBA00006337"/>
    </source>
</evidence>
<evidence type="ECO:0000256" key="11">
    <source>
        <dbReference type="SAM" id="Phobius"/>
    </source>
</evidence>
<dbReference type="Gene3D" id="3.10.580.10">
    <property type="entry name" value="CBS-domain"/>
    <property type="match status" value="1"/>
</dbReference>
<organism evidence="14 15">
    <name type="scientific">Siccibacter colletis</name>
    <dbReference type="NCBI Taxonomy" id="1505757"/>
    <lineage>
        <taxon>Bacteria</taxon>
        <taxon>Pseudomonadati</taxon>
        <taxon>Pseudomonadota</taxon>
        <taxon>Gammaproteobacteria</taxon>
        <taxon>Enterobacterales</taxon>
        <taxon>Enterobacteriaceae</taxon>
        <taxon>Siccibacter</taxon>
    </lineage>
</organism>
<feature type="transmembrane region" description="Helical" evidence="11">
    <location>
        <begin position="62"/>
        <end position="86"/>
    </location>
</feature>
<evidence type="ECO:0000313" key="14">
    <source>
        <dbReference type="EMBL" id="UYU31097.1"/>
    </source>
</evidence>
<evidence type="ECO:0000256" key="5">
    <source>
        <dbReference type="ARBA" id="ARBA00022737"/>
    </source>
</evidence>
<comment type="subcellular location">
    <subcellularLocation>
        <location evidence="1">Cell membrane</location>
        <topology evidence="1">Multi-pass membrane protein</topology>
    </subcellularLocation>
</comment>
<accession>A0ABY6JBT6</accession>
<evidence type="ECO:0000256" key="4">
    <source>
        <dbReference type="ARBA" id="ARBA00022692"/>
    </source>
</evidence>
<evidence type="ECO:0000256" key="9">
    <source>
        <dbReference type="PROSITE-ProRule" id="PRU00703"/>
    </source>
</evidence>
<keyword evidence="8 10" id="KW-0472">Membrane</keyword>
<keyword evidence="3" id="KW-1003">Cell membrane</keyword>
<evidence type="ECO:0000256" key="6">
    <source>
        <dbReference type="ARBA" id="ARBA00022989"/>
    </source>
</evidence>
<proteinExistence type="inferred from homology"/>
<dbReference type="Pfam" id="PF03471">
    <property type="entry name" value="CorC_HlyC"/>
    <property type="match status" value="1"/>
</dbReference>
<keyword evidence="5" id="KW-0677">Repeat</keyword>
<comment type="similarity">
    <text evidence="2">Belongs to the UPF0053 family.</text>
</comment>
<evidence type="ECO:0000256" key="3">
    <source>
        <dbReference type="ARBA" id="ARBA00022475"/>
    </source>
</evidence>
<feature type="transmembrane region" description="Helical" evidence="11">
    <location>
        <begin position="92"/>
        <end position="112"/>
    </location>
</feature>
<dbReference type="InterPro" id="IPR036318">
    <property type="entry name" value="FAD-bd_PCMH-like_sf"/>
</dbReference>
<name>A0ABY6JBT6_9ENTR</name>
<dbReference type="PROSITE" id="PS51371">
    <property type="entry name" value="CBS"/>
    <property type="match status" value="1"/>
</dbReference>
<dbReference type="NCBIfam" id="NF008604">
    <property type="entry name" value="PRK11573.1"/>
    <property type="match status" value="1"/>
</dbReference>
<evidence type="ECO:0000256" key="1">
    <source>
        <dbReference type="ARBA" id="ARBA00004651"/>
    </source>
</evidence>
<dbReference type="Pfam" id="PF01595">
    <property type="entry name" value="CNNM"/>
    <property type="match status" value="1"/>
</dbReference>
<sequence length="428" mass="47859">MEHISTTTLIVSLIVMVVVSAYFSGSETGMMTLNRYRLRHQVKQGNRAARRVEKLLRKPDRLISLVLIGNNLVNILASSIATIVGMRLYGNAGVAIATGILTFVVLVFAEVLPKTIAALYPEKVAFPSSVLLGPLQILMMPLVWLLNMVTRLLMRLGGIKVDNVVSAALSKDELRTLVNESNSKLSRRNQDMLLSVLDLEKVSVNDIMVPRNDIVGIDINDDWKSIVRQLTHSPHGRIVLYRDSLNDAIGMLRMREAWRLMAEKNEFTKEVMLRAADEIYYVPEGTPLSMQLVKFQRNKKKVGLVVNEYGDIQGLVTVEDILEEIVGDFTTSMSPGLAEEVIPQDDGSVLIEGSANIREINKAFNWHLPEDDARTVNGMLLEALEEFPQAGTQVRINQYDIEILDVQENMIKQVKVVPVKALRESVAE</sequence>
<dbReference type="InterPro" id="IPR002550">
    <property type="entry name" value="CNNM"/>
</dbReference>
<evidence type="ECO:0000259" key="13">
    <source>
        <dbReference type="PROSITE" id="PS51846"/>
    </source>
</evidence>
<feature type="transmembrane region" description="Helical" evidence="11">
    <location>
        <begin position="124"/>
        <end position="146"/>
    </location>
</feature>
<keyword evidence="4 10" id="KW-0812">Transmembrane</keyword>
<dbReference type="InterPro" id="IPR016169">
    <property type="entry name" value="FAD-bd_PCMH_sub2"/>
</dbReference>
<dbReference type="InterPro" id="IPR005170">
    <property type="entry name" value="Transptr-assoc_dom"/>
</dbReference>
<dbReference type="InterPro" id="IPR046342">
    <property type="entry name" value="CBS_dom_sf"/>
</dbReference>
<dbReference type="SMART" id="SM01091">
    <property type="entry name" value="CorC_HlyC"/>
    <property type="match status" value="1"/>
</dbReference>
<reference evidence="14 15" key="1">
    <citation type="submission" date="2021-05" db="EMBL/GenBank/DDBJ databases">
        <title>Isolation, identification, and the growth promoting effects of Pantoea dispersa strain YSD J2 from the aboveground leaves of Cyperus esculentus L.Var. Sativus.</title>
        <authorList>
            <person name="Wang S."/>
            <person name="Tang X.M."/>
            <person name="Huang Y.N."/>
        </authorList>
    </citation>
    <scope>NUCLEOTIDE SEQUENCE [LARGE SCALE GENOMIC DNA]</scope>
    <source>
        <strain evidence="15">YSD YN2</strain>
    </source>
</reference>
<dbReference type="PANTHER" id="PTHR22777">
    <property type="entry name" value="HEMOLYSIN-RELATED"/>
    <property type="match status" value="1"/>
</dbReference>
<dbReference type="InterPro" id="IPR000644">
    <property type="entry name" value="CBS_dom"/>
</dbReference>
<evidence type="ECO:0000256" key="7">
    <source>
        <dbReference type="ARBA" id="ARBA00023122"/>
    </source>
</evidence>
<dbReference type="PROSITE" id="PS51846">
    <property type="entry name" value="CNNM"/>
    <property type="match status" value="1"/>
</dbReference>
<keyword evidence="15" id="KW-1185">Reference proteome</keyword>
<dbReference type="SUPFAM" id="SSF54631">
    <property type="entry name" value="CBS-domain pair"/>
    <property type="match status" value="1"/>
</dbReference>
<dbReference type="InterPro" id="IPR044751">
    <property type="entry name" value="Ion_transp-like_CBS"/>
</dbReference>
<evidence type="ECO:0000256" key="10">
    <source>
        <dbReference type="PROSITE-ProRule" id="PRU01193"/>
    </source>
</evidence>
<feature type="domain" description="CBS" evidence="12">
    <location>
        <begin position="272"/>
        <end position="332"/>
    </location>
</feature>
<feature type="domain" description="CNNM transmembrane" evidence="13">
    <location>
        <begin position="2"/>
        <end position="192"/>
    </location>
</feature>
<evidence type="ECO:0000256" key="8">
    <source>
        <dbReference type="ARBA" id="ARBA00023136"/>
    </source>
</evidence>
<evidence type="ECO:0000313" key="15">
    <source>
        <dbReference type="Proteomes" id="UP001156318"/>
    </source>
</evidence>
<dbReference type="Gene3D" id="3.30.465.10">
    <property type="match status" value="1"/>
</dbReference>
<dbReference type="RefSeq" id="WP_031523138.1">
    <property type="nucleotide sequence ID" value="NZ_CP074352.1"/>
</dbReference>
<dbReference type="EMBL" id="CP074352">
    <property type="protein sequence ID" value="UYU31097.1"/>
    <property type="molecule type" value="Genomic_DNA"/>
</dbReference>
<feature type="transmembrane region" description="Helical" evidence="11">
    <location>
        <begin position="6"/>
        <end position="25"/>
    </location>
</feature>